<dbReference type="Proteomes" id="UP000054144">
    <property type="component" value="Unassembled WGS sequence"/>
</dbReference>
<proteinExistence type="predicted"/>
<protein>
    <submittedName>
        <fullName evidence="1">Uncharacterized protein</fullName>
    </submittedName>
</protein>
<dbReference type="OrthoDB" id="3208495at2759"/>
<evidence type="ECO:0000313" key="1">
    <source>
        <dbReference type="EMBL" id="KIY47948.1"/>
    </source>
</evidence>
<gene>
    <name evidence="1" type="ORF">FISHEDRAFT_44304</name>
</gene>
<dbReference type="AlphaFoldDB" id="A0A0D7AAV1"/>
<accession>A0A0D7AAV1</accession>
<dbReference type="Pfam" id="PF18759">
    <property type="entry name" value="Plavaka"/>
    <property type="match status" value="1"/>
</dbReference>
<dbReference type="EMBL" id="KN881907">
    <property type="protein sequence ID" value="KIY47948.1"/>
    <property type="molecule type" value="Genomic_DNA"/>
</dbReference>
<keyword evidence="2" id="KW-1185">Reference proteome</keyword>
<name>A0A0D7AAV1_9AGAR</name>
<organism evidence="1 2">
    <name type="scientific">Fistulina hepatica ATCC 64428</name>
    <dbReference type="NCBI Taxonomy" id="1128425"/>
    <lineage>
        <taxon>Eukaryota</taxon>
        <taxon>Fungi</taxon>
        <taxon>Dikarya</taxon>
        <taxon>Basidiomycota</taxon>
        <taxon>Agaricomycotina</taxon>
        <taxon>Agaricomycetes</taxon>
        <taxon>Agaricomycetidae</taxon>
        <taxon>Agaricales</taxon>
        <taxon>Fistulinaceae</taxon>
        <taxon>Fistulina</taxon>
    </lineage>
</organism>
<reference evidence="1 2" key="1">
    <citation type="journal article" date="2015" name="Fungal Genet. Biol.">
        <title>Evolution of novel wood decay mechanisms in Agaricales revealed by the genome sequences of Fistulina hepatica and Cylindrobasidium torrendii.</title>
        <authorList>
            <person name="Floudas D."/>
            <person name="Held B.W."/>
            <person name="Riley R."/>
            <person name="Nagy L.G."/>
            <person name="Koehler G."/>
            <person name="Ransdell A.S."/>
            <person name="Younus H."/>
            <person name="Chow J."/>
            <person name="Chiniquy J."/>
            <person name="Lipzen A."/>
            <person name="Tritt A."/>
            <person name="Sun H."/>
            <person name="Haridas S."/>
            <person name="LaButti K."/>
            <person name="Ohm R.A."/>
            <person name="Kues U."/>
            <person name="Blanchette R.A."/>
            <person name="Grigoriev I.V."/>
            <person name="Minto R.E."/>
            <person name="Hibbett D.S."/>
        </authorList>
    </citation>
    <scope>NUCLEOTIDE SEQUENCE [LARGE SCALE GENOMIC DNA]</scope>
    <source>
        <strain evidence="1 2">ATCC 64428</strain>
    </source>
</reference>
<evidence type="ECO:0000313" key="2">
    <source>
        <dbReference type="Proteomes" id="UP000054144"/>
    </source>
</evidence>
<dbReference type="InterPro" id="IPR041078">
    <property type="entry name" value="Plavaka"/>
</dbReference>
<sequence length="451" mass="51565">MDSGNCRADPNDILGIWGTNGSTQKSAKEINSLADMLRNGRVRGEDINPNFDLNHWAQKQDKLDNATEEQPFRGFSEATVRIPVPSGQKLQPGEETRLVDVPGLYCRKLTSLIRDVFAQPLADKFHFTPYQVFRETPSAAADAPETQNTERVYSELYNSEEFIMEHDRVQRLDLHPDDAGCNLERVVAGLMFWSDSTHLADFGTAKMWPVYMFMGNLSKYERARPTSGACHHLAYIPSLPDSFQDSVKASHAKWDTQKTDILAHCRRELMHAVWRHILDDDFMHAYQYGMVIMCRDGIRRRVYPRLFSYSADYPEKVLLATIRDKGLCPCPRCLAPKNKVDCMGQVNDLKQRQSNARNYARELVDTTRDWIYRLGYGVRSAAVETMLKPTSSVPTQNAFADRLNIEPANILVVDLMHEFELGVWKALFTHLVRLLYAAEPHGSLVEKFDER</sequence>